<keyword evidence="5" id="KW-0720">Serine protease</keyword>
<dbReference type="InterPro" id="IPR043504">
    <property type="entry name" value="Peptidase_S1_PA_chymotrypsin"/>
</dbReference>
<dbReference type="Pfam" id="PF13365">
    <property type="entry name" value="Trypsin_2"/>
    <property type="match status" value="1"/>
</dbReference>
<dbReference type="InterPro" id="IPR009003">
    <property type="entry name" value="Peptidase_S1_PA"/>
</dbReference>
<evidence type="ECO:0000313" key="6">
    <source>
        <dbReference type="EMBL" id="KKM75179.1"/>
    </source>
</evidence>
<dbReference type="PROSITE" id="PS00134">
    <property type="entry name" value="TRYPSIN_HIS"/>
    <property type="match status" value="1"/>
</dbReference>
<dbReference type="PRINTS" id="PR00839">
    <property type="entry name" value="V8PROTEASE"/>
</dbReference>
<organism evidence="6">
    <name type="scientific">marine sediment metagenome</name>
    <dbReference type="NCBI Taxonomy" id="412755"/>
    <lineage>
        <taxon>unclassified sequences</taxon>
        <taxon>metagenomes</taxon>
        <taxon>ecological metagenomes</taxon>
    </lineage>
</organism>
<evidence type="ECO:0000256" key="4">
    <source>
        <dbReference type="ARBA" id="ARBA00022801"/>
    </source>
</evidence>
<dbReference type="Gene3D" id="2.40.10.10">
    <property type="entry name" value="Trypsin-like serine proteases"/>
    <property type="match status" value="2"/>
</dbReference>
<evidence type="ECO:0008006" key="7">
    <source>
        <dbReference type="Google" id="ProtNLM"/>
    </source>
</evidence>
<dbReference type="AlphaFoldDB" id="A0A0F9JZD7"/>
<proteinExistence type="inferred from homology"/>
<sequence>MEGNEMIKTFIATIIMSLALLSSVHAQMTPREAAEKLSQSVVSLQQGWGNAFCTGFKINTKTFLTAGHCSRGVTNRTRLVSYKGDNYTFIKSVLITKQEKKDGKRQEDWAILNTSEEMKDVTSLTLGCKDEIYLGMPIAYAGYPAPVDFAFAVGYVMSVNKVNNDVNDLDFVVDLAAAPGASGSPIINLDTGHIIGVLTEGVFSQRIGAFGVGIEHIASLDLCDDILLDKEYPDISDTF</sequence>
<dbReference type="SUPFAM" id="SSF50494">
    <property type="entry name" value="Trypsin-like serine proteases"/>
    <property type="match status" value="1"/>
</dbReference>
<dbReference type="InterPro" id="IPR018114">
    <property type="entry name" value="TRYPSIN_HIS"/>
</dbReference>
<evidence type="ECO:0000256" key="3">
    <source>
        <dbReference type="ARBA" id="ARBA00022729"/>
    </source>
</evidence>
<reference evidence="6" key="1">
    <citation type="journal article" date="2015" name="Nature">
        <title>Complex archaea that bridge the gap between prokaryotes and eukaryotes.</title>
        <authorList>
            <person name="Spang A."/>
            <person name="Saw J.H."/>
            <person name="Jorgensen S.L."/>
            <person name="Zaremba-Niedzwiedzka K."/>
            <person name="Martijn J."/>
            <person name="Lind A.E."/>
            <person name="van Eijk R."/>
            <person name="Schleper C."/>
            <person name="Guy L."/>
            <person name="Ettema T.J."/>
        </authorList>
    </citation>
    <scope>NUCLEOTIDE SEQUENCE</scope>
</reference>
<evidence type="ECO:0000256" key="1">
    <source>
        <dbReference type="ARBA" id="ARBA00008764"/>
    </source>
</evidence>
<keyword evidence="3" id="KW-0732">Signal</keyword>
<accession>A0A0F9JZD7</accession>
<evidence type="ECO:0000256" key="2">
    <source>
        <dbReference type="ARBA" id="ARBA00022670"/>
    </source>
</evidence>
<protein>
    <recommendedName>
        <fullName evidence="7">Peptidase S1 domain-containing protein</fullName>
    </recommendedName>
</protein>
<dbReference type="InterPro" id="IPR008256">
    <property type="entry name" value="Peptidase_S1B"/>
</dbReference>
<dbReference type="EMBL" id="LAZR01009020">
    <property type="protein sequence ID" value="KKM75179.1"/>
    <property type="molecule type" value="Genomic_DNA"/>
</dbReference>
<name>A0A0F9JZD7_9ZZZZ</name>
<keyword evidence="4" id="KW-0378">Hydrolase</keyword>
<comment type="similarity">
    <text evidence="1">Belongs to the peptidase S1B family.</text>
</comment>
<gene>
    <name evidence="6" type="ORF">LCGC14_1392840</name>
</gene>
<dbReference type="GO" id="GO:0006508">
    <property type="term" value="P:proteolysis"/>
    <property type="evidence" value="ECO:0007669"/>
    <property type="project" value="UniProtKB-KW"/>
</dbReference>
<keyword evidence="2" id="KW-0645">Protease</keyword>
<dbReference type="GO" id="GO:0004252">
    <property type="term" value="F:serine-type endopeptidase activity"/>
    <property type="evidence" value="ECO:0007669"/>
    <property type="project" value="InterPro"/>
</dbReference>
<comment type="caution">
    <text evidence="6">The sequence shown here is derived from an EMBL/GenBank/DDBJ whole genome shotgun (WGS) entry which is preliminary data.</text>
</comment>
<evidence type="ECO:0000256" key="5">
    <source>
        <dbReference type="ARBA" id="ARBA00022825"/>
    </source>
</evidence>